<dbReference type="EMBL" id="LSMT01000054">
    <property type="protein sequence ID" value="PFX30188.1"/>
    <property type="molecule type" value="Genomic_DNA"/>
</dbReference>
<proteinExistence type="predicted"/>
<sequence length="545" mass="62163">MRQDKRTSAAAMAECVSNIPRGEDDIEDILGSLRSRIQSRDPSHRPDFDYKLKEISDWVRKQKECAQSKSTQIPIENQGKVIVAFINTLDKFRSKNTHEVYKGVLEIISSEAVLKGKPYGPELKVLCSIISAILVVNKSKESCVVDRLAKVVHDELTLFNRKFQDQKYDGLRRRVSDQIFQLRSMQPGEKLDDENLWNDYVQFLGELANRFESPLPFKYEDSLAEDPEVADCVTALVTYCEAYGCFMALLLAAKGKYVEFRSEYKVNEEVVNRKISRQREDTKAKLDFLSDERYLTFLGRLPHHGGKLTKILALSRNLRAKGLVEVVRGSLDLTPMQSLDTVESDARKVSRQSVKGKAEGHQIFNGSPLKCLFFSLWGPKFYAQFINETDFPVKIVSGRIGQNKGNLEIVQVLQPHASHSQRAFSFTDFMCGFSTGGYIILYMNGVVSPGTEPPTDDARVIEFALSRGHMPPILNHKINIEDKTNNEFTSGKDTYKKMNSMETKSLYWFERGIHFMARGEIVTERFNIGIWRFLIQEFDPLAVED</sequence>
<reference evidence="2" key="1">
    <citation type="journal article" date="2017" name="bioRxiv">
        <title>Comparative analysis of the genomes of Stylophora pistillata and Acropora digitifera provides evidence for extensive differences between species of corals.</title>
        <authorList>
            <person name="Voolstra C.R."/>
            <person name="Li Y."/>
            <person name="Liew Y.J."/>
            <person name="Baumgarten S."/>
            <person name="Zoccola D."/>
            <person name="Flot J.-F."/>
            <person name="Tambutte S."/>
            <person name="Allemand D."/>
            <person name="Aranda M."/>
        </authorList>
    </citation>
    <scope>NUCLEOTIDE SEQUENCE [LARGE SCALE GENOMIC DNA]</scope>
</reference>
<gene>
    <name evidence="1" type="ORF">AWC38_SpisGene4995</name>
</gene>
<dbReference type="AlphaFoldDB" id="A0A2B4SNN5"/>
<evidence type="ECO:0000313" key="2">
    <source>
        <dbReference type="Proteomes" id="UP000225706"/>
    </source>
</evidence>
<accession>A0A2B4SNN5</accession>
<evidence type="ECO:0000313" key="1">
    <source>
        <dbReference type="EMBL" id="PFX30188.1"/>
    </source>
</evidence>
<name>A0A2B4SNN5_STYPI</name>
<dbReference type="OrthoDB" id="5973376at2759"/>
<dbReference type="Proteomes" id="UP000225706">
    <property type="component" value="Unassembled WGS sequence"/>
</dbReference>
<organism evidence="1 2">
    <name type="scientific">Stylophora pistillata</name>
    <name type="common">Smooth cauliflower coral</name>
    <dbReference type="NCBI Taxonomy" id="50429"/>
    <lineage>
        <taxon>Eukaryota</taxon>
        <taxon>Metazoa</taxon>
        <taxon>Cnidaria</taxon>
        <taxon>Anthozoa</taxon>
        <taxon>Hexacorallia</taxon>
        <taxon>Scleractinia</taxon>
        <taxon>Astrocoeniina</taxon>
        <taxon>Pocilloporidae</taxon>
        <taxon>Stylophora</taxon>
    </lineage>
</organism>
<keyword evidence="2" id="KW-1185">Reference proteome</keyword>
<comment type="caution">
    <text evidence="1">The sequence shown here is derived from an EMBL/GenBank/DDBJ whole genome shotgun (WGS) entry which is preliminary data.</text>
</comment>
<protein>
    <submittedName>
        <fullName evidence="1">Uncharacterized protein</fullName>
    </submittedName>
</protein>